<name>A0ACB8BB53_9AGAM</name>
<dbReference type="EMBL" id="MU266467">
    <property type="protein sequence ID" value="KAH7922931.1"/>
    <property type="molecule type" value="Genomic_DNA"/>
</dbReference>
<gene>
    <name evidence="1" type="ORF">BV22DRAFT_1131005</name>
</gene>
<evidence type="ECO:0000313" key="2">
    <source>
        <dbReference type="Proteomes" id="UP000790709"/>
    </source>
</evidence>
<accession>A0ACB8BB53</accession>
<sequence length="401" mass="41851">MSQDLQNQAVAAIISTGTRPGSPVIAGKCTSDVCPPADSVVSSGPCFGDAAFSAQVASLAAMVAGQQILIADLYSQASDDRAKAKTLAARVKSNEKEYEVFRGNLLAELIDISAERQRQQTAFESLRLEMTKKIYACETEVSALKLSLASETAARASLEAAGQGAKDSQRLKIHPEVARRLVERGVMPACATPRNMEAKPPRKDNSKENQPLPTSLTGKTLAPTVSAISVPSASCTRESGAKGSEEILTRSALATKPTNIAVQAKKPRQSLLPSLRNQFSKAPKDGKASVGIASVPVKVSTVQVSLGKASTRRLTTNVELPPSSSSSVAPVAVPVLSRPENLPTGSSPNSEAKASMSPPSGLQGATAKHAIEPPLIMSLVVFEPLDCPSCGTGGIRVFLLS</sequence>
<keyword evidence="2" id="KW-1185">Reference proteome</keyword>
<organism evidence="1 2">
    <name type="scientific">Leucogyrophana mollusca</name>
    <dbReference type="NCBI Taxonomy" id="85980"/>
    <lineage>
        <taxon>Eukaryota</taxon>
        <taxon>Fungi</taxon>
        <taxon>Dikarya</taxon>
        <taxon>Basidiomycota</taxon>
        <taxon>Agaricomycotina</taxon>
        <taxon>Agaricomycetes</taxon>
        <taxon>Agaricomycetidae</taxon>
        <taxon>Boletales</taxon>
        <taxon>Boletales incertae sedis</taxon>
        <taxon>Leucogyrophana</taxon>
    </lineage>
</organism>
<dbReference type="Proteomes" id="UP000790709">
    <property type="component" value="Unassembled WGS sequence"/>
</dbReference>
<proteinExistence type="predicted"/>
<reference evidence="1" key="1">
    <citation type="journal article" date="2021" name="New Phytol.">
        <title>Evolutionary innovations through gain and loss of genes in the ectomycorrhizal Boletales.</title>
        <authorList>
            <person name="Wu G."/>
            <person name="Miyauchi S."/>
            <person name="Morin E."/>
            <person name="Kuo A."/>
            <person name="Drula E."/>
            <person name="Varga T."/>
            <person name="Kohler A."/>
            <person name="Feng B."/>
            <person name="Cao Y."/>
            <person name="Lipzen A."/>
            <person name="Daum C."/>
            <person name="Hundley H."/>
            <person name="Pangilinan J."/>
            <person name="Johnson J."/>
            <person name="Barry K."/>
            <person name="LaButti K."/>
            <person name="Ng V."/>
            <person name="Ahrendt S."/>
            <person name="Min B."/>
            <person name="Choi I.G."/>
            <person name="Park H."/>
            <person name="Plett J.M."/>
            <person name="Magnuson J."/>
            <person name="Spatafora J.W."/>
            <person name="Nagy L.G."/>
            <person name="Henrissat B."/>
            <person name="Grigoriev I.V."/>
            <person name="Yang Z.L."/>
            <person name="Xu J."/>
            <person name="Martin F.M."/>
        </authorList>
    </citation>
    <scope>NUCLEOTIDE SEQUENCE</scope>
    <source>
        <strain evidence="1">KUC20120723A-06</strain>
    </source>
</reference>
<comment type="caution">
    <text evidence="1">The sequence shown here is derived from an EMBL/GenBank/DDBJ whole genome shotgun (WGS) entry which is preliminary data.</text>
</comment>
<evidence type="ECO:0000313" key="1">
    <source>
        <dbReference type="EMBL" id="KAH7922931.1"/>
    </source>
</evidence>
<protein>
    <submittedName>
        <fullName evidence="1">Uncharacterized protein</fullName>
    </submittedName>
</protein>